<dbReference type="KEGG" id="xya:ET471_06565"/>
<dbReference type="AlphaFoldDB" id="A0A4P6F3E8"/>
<name>A0A4P6F3E8_9MICO</name>
<evidence type="ECO:0000313" key="2">
    <source>
        <dbReference type="EMBL" id="QAY69745.1"/>
    </source>
</evidence>
<dbReference type="OrthoDB" id="4827605at2"/>
<proteinExistence type="predicted"/>
<dbReference type="Proteomes" id="UP000292118">
    <property type="component" value="Chromosome"/>
</dbReference>
<gene>
    <name evidence="2" type="ORF">ET471_06565</name>
</gene>
<reference evidence="2 3" key="1">
    <citation type="submission" date="2019-01" db="EMBL/GenBank/DDBJ databases">
        <title>Genome sequencing of strain FW10M-9.</title>
        <authorList>
            <person name="Heo J."/>
            <person name="Kim S.-J."/>
            <person name="Kim J.-S."/>
            <person name="Hong S.-B."/>
            <person name="Kwon S.-W."/>
        </authorList>
    </citation>
    <scope>NUCLEOTIDE SEQUENCE [LARGE SCALE GENOMIC DNA]</scope>
    <source>
        <strain evidence="2 3">FW10M-9</strain>
    </source>
</reference>
<sequence>MYQDAVAPDAEAAASDPDDGARSWLDRVRADAAQPPVLHPVAAREAGSLTGRTLRVRNASGQWFWFVGVSEPISVDGDICVQAVPPSHWWLHQLSYYEELQESVRTIALHRLLAYA</sequence>
<dbReference type="RefSeq" id="WP_129187136.1">
    <property type="nucleotide sequence ID" value="NZ_CP035493.1"/>
</dbReference>
<evidence type="ECO:0000313" key="3">
    <source>
        <dbReference type="Proteomes" id="UP000292118"/>
    </source>
</evidence>
<evidence type="ECO:0000256" key="1">
    <source>
        <dbReference type="SAM" id="MobiDB-lite"/>
    </source>
</evidence>
<organism evidence="2 3">
    <name type="scientific">Xylanimonas protaetiae</name>
    <dbReference type="NCBI Taxonomy" id="2509457"/>
    <lineage>
        <taxon>Bacteria</taxon>
        <taxon>Bacillati</taxon>
        <taxon>Actinomycetota</taxon>
        <taxon>Actinomycetes</taxon>
        <taxon>Micrococcales</taxon>
        <taxon>Promicromonosporaceae</taxon>
        <taxon>Xylanimonas</taxon>
    </lineage>
</organism>
<feature type="compositionally biased region" description="Low complexity" evidence="1">
    <location>
        <begin position="1"/>
        <end position="15"/>
    </location>
</feature>
<keyword evidence="3" id="KW-1185">Reference proteome</keyword>
<dbReference type="EMBL" id="CP035493">
    <property type="protein sequence ID" value="QAY69745.1"/>
    <property type="molecule type" value="Genomic_DNA"/>
</dbReference>
<accession>A0A4P6F3E8</accession>
<feature type="region of interest" description="Disordered" evidence="1">
    <location>
        <begin position="1"/>
        <end position="21"/>
    </location>
</feature>
<protein>
    <submittedName>
        <fullName evidence="2">Uncharacterized protein</fullName>
    </submittedName>
</protein>